<dbReference type="Proteomes" id="UP001225646">
    <property type="component" value="Unassembled WGS sequence"/>
</dbReference>
<proteinExistence type="predicted"/>
<accession>A0ABT9VSK4</accession>
<dbReference type="EMBL" id="JAUSTR010000034">
    <property type="protein sequence ID" value="MDQ0163972.1"/>
    <property type="molecule type" value="Genomic_DNA"/>
</dbReference>
<protein>
    <submittedName>
        <fullName evidence="1">Uncharacterized protein</fullName>
    </submittedName>
</protein>
<name>A0ABT9VSK4_9BACI</name>
<organism evidence="1 2">
    <name type="scientific">Aeribacillus alveayuensis</name>
    <dbReference type="NCBI Taxonomy" id="279215"/>
    <lineage>
        <taxon>Bacteria</taxon>
        <taxon>Bacillati</taxon>
        <taxon>Bacillota</taxon>
        <taxon>Bacilli</taxon>
        <taxon>Bacillales</taxon>
        <taxon>Bacillaceae</taxon>
        <taxon>Aeribacillus</taxon>
    </lineage>
</organism>
<gene>
    <name evidence="1" type="ORF">J2S06_003116</name>
</gene>
<reference evidence="1 2" key="1">
    <citation type="submission" date="2023-07" db="EMBL/GenBank/DDBJ databases">
        <title>Genomic Encyclopedia of Type Strains, Phase IV (KMG-IV): sequencing the most valuable type-strain genomes for metagenomic binning, comparative biology and taxonomic classification.</title>
        <authorList>
            <person name="Goeker M."/>
        </authorList>
    </citation>
    <scope>NUCLEOTIDE SEQUENCE [LARGE SCALE GENOMIC DNA]</scope>
    <source>
        <strain evidence="1 2">DSM 19092</strain>
    </source>
</reference>
<keyword evidence="2" id="KW-1185">Reference proteome</keyword>
<comment type="caution">
    <text evidence="1">The sequence shown here is derived from an EMBL/GenBank/DDBJ whole genome shotgun (WGS) entry which is preliminary data.</text>
</comment>
<evidence type="ECO:0000313" key="2">
    <source>
        <dbReference type="Proteomes" id="UP001225646"/>
    </source>
</evidence>
<sequence>MARVYLCSTAFLRATRNIPHGLIGNRRYMDVVVFALQDINNLKILKLNLRLLIL</sequence>
<evidence type="ECO:0000313" key="1">
    <source>
        <dbReference type="EMBL" id="MDQ0163972.1"/>
    </source>
</evidence>